<dbReference type="Gene3D" id="3.40.50.360">
    <property type="match status" value="1"/>
</dbReference>
<reference evidence="2" key="2">
    <citation type="submission" date="2020-09" db="EMBL/GenBank/DDBJ databases">
        <authorList>
            <person name="Sun Q."/>
            <person name="Zhou Y."/>
        </authorList>
    </citation>
    <scope>NUCLEOTIDE SEQUENCE</scope>
    <source>
        <strain evidence="2">CGMCC 4.7306</strain>
    </source>
</reference>
<evidence type="ECO:0000313" key="2">
    <source>
        <dbReference type="EMBL" id="GGL71550.1"/>
    </source>
</evidence>
<dbReference type="PANTHER" id="PTHR30543:SF21">
    <property type="entry name" value="NAD(P)H-DEPENDENT FMN REDUCTASE LOT6"/>
    <property type="match status" value="1"/>
</dbReference>
<proteinExistence type="predicted"/>
<sequence>MINIGIILGSTRPNRVGRQVADWVAATASARTGAHYSLIDLADQNLPHLDEPNSPLFRQYQHDHTWQWSKIIDRLDGFVFVTAEYNHGIPGALKDAIDYLFHEWGNKAAGLVSYGIAGGNGAAFQLRQICGQLGVADVSRQVALNLRFEFENYSVFHPTEAHTGELNLVLDQVEAWSTALTPLRASVAPSQVA</sequence>
<dbReference type="GO" id="GO:0016491">
    <property type="term" value="F:oxidoreductase activity"/>
    <property type="evidence" value="ECO:0007669"/>
    <property type="project" value="InterPro"/>
</dbReference>
<dbReference type="PANTHER" id="PTHR30543">
    <property type="entry name" value="CHROMATE REDUCTASE"/>
    <property type="match status" value="1"/>
</dbReference>
<evidence type="ECO:0000259" key="1">
    <source>
        <dbReference type="Pfam" id="PF03358"/>
    </source>
</evidence>
<protein>
    <recommendedName>
        <fullName evidence="1">NADPH-dependent FMN reductase-like domain-containing protein</fullName>
    </recommendedName>
</protein>
<reference evidence="2" key="1">
    <citation type="journal article" date="2014" name="Int. J. Syst. Evol. Microbiol.">
        <title>Complete genome sequence of Corynebacterium casei LMG S-19264T (=DSM 44701T), isolated from a smear-ripened cheese.</title>
        <authorList>
            <consortium name="US DOE Joint Genome Institute (JGI-PGF)"/>
            <person name="Walter F."/>
            <person name="Albersmeier A."/>
            <person name="Kalinowski J."/>
            <person name="Ruckert C."/>
        </authorList>
    </citation>
    <scope>NUCLEOTIDE SEQUENCE</scope>
    <source>
        <strain evidence="2">CGMCC 4.7306</strain>
    </source>
</reference>
<dbReference type="Pfam" id="PF03358">
    <property type="entry name" value="FMN_red"/>
    <property type="match status" value="1"/>
</dbReference>
<organism evidence="2 3">
    <name type="scientific">Microlunatus endophyticus</name>
    <dbReference type="NCBI Taxonomy" id="1716077"/>
    <lineage>
        <taxon>Bacteria</taxon>
        <taxon>Bacillati</taxon>
        <taxon>Actinomycetota</taxon>
        <taxon>Actinomycetes</taxon>
        <taxon>Propionibacteriales</taxon>
        <taxon>Propionibacteriaceae</taxon>
        <taxon>Microlunatus</taxon>
    </lineage>
</organism>
<evidence type="ECO:0000313" key="3">
    <source>
        <dbReference type="Proteomes" id="UP000613840"/>
    </source>
</evidence>
<name>A0A917SD23_9ACTN</name>
<dbReference type="Proteomes" id="UP000613840">
    <property type="component" value="Unassembled WGS sequence"/>
</dbReference>
<dbReference type="InterPro" id="IPR050712">
    <property type="entry name" value="NAD(P)H-dep_reductase"/>
</dbReference>
<feature type="domain" description="NADPH-dependent FMN reductase-like" evidence="1">
    <location>
        <begin position="3"/>
        <end position="145"/>
    </location>
</feature>
<dbReference type="InterPro" id="IPR029039">
    <property type="entry name" value="Flavoprotein-like_sf"/>
</dbReference>
<dbReference type="SUPFAM" id="SSF52218">
    <property type="entry name" value="Flavoproteins"/>
    <property type="match status" value="1"/>
</dbReference>
<dbReference type="GO" id="GO:0005829">
    <property type="term" value="C:cytosol"/>
    <property type="evidence" value="ECO:0007669"/>
    <property type="project" value="TreeGrafter"/>
</dbReference>
<dbReference type="RefSeq" id="WP_188896403.1">
    <property type="nucleotide sequence ID" value="NZ_BMMZ01000008.1"/>
</dbReference>
<accession>A0A917SD23</accession>
<gene>
    <name evidence="2" type="ORF">GCM10011575_32340</name>
</gene>
<keyword evidence="3" id="KW-1185">Reference proteome</keyword>
<dbReference type="InterPro" id="IPR005025">
    <property type="entry name" value="FMN_Rdtase-like_dom"/>
</dbReference>
<dbReference type="AlphaFoldDB" id="A0A917SD23"/>
<comment type="caution">
    <text evidence="2">The sequence shown here is derived from an EMBL/GenBank/DDBJ whole genome shotgun (WGS) entry which is preliminary data.</text>
</comment>
<dbReference type="EMBL" id="BMMZ01000008">
    <property type="protein sequence ID" value="GGL71550.1"/>
    <property type="molecule type" value="Genomic_DNA"/>
</dbReference>
<dbReference type="GO" id="GO:0010181">
    <property type="term" value="F:FMN binding"/>
    <property type="evidence" value="ECO:0007669"/>
    <property type="project" value="TreeGrafter"/>
</dbReference>